<dbReference type="GO" id="GO:0043565">
    <property type="term" value="F:sequence-specific DNA binding"/>
    <property type="evidence" value="ECO:0007669"/>
    <property type="project" value="TreeGrafter"/>
</dbReference>
<keyword evidence="7" id="KW-0472">Membrane</keyword>
<dbReference type="Pfam" id="PF03634">
    <property type="entry name" value="TCP"/>
    <property type="match status" value="1"/>
</dbReference>
<name>A0AAV5KKG4_9ROSI</name>
<dbReference type="AlphaFoldDB" id="A0AAV5KKG4"/>
<dbReference type="GO" id="GO:0005634">
    <property type="term" value="C:nucleus"/>
    <property type="evidence" value="ECO:0007669"/>
    <property type="project" value="UniProtKB-SubCell"/>
</dbReference>
<sequence length="423" mass="47540">MRLSGKNGTGGANCHKKHNRVVLFGSLSSLVVLFPLHASSSSSSKVRPGPGLELSSSSLSQALAKMFPSSNINTNIVTPNSKQEELSIPFFHFPSPYSLYEFGLILEDHDLFLHQHHDDLLFHQPLRSNDDSISETVINMPDSRKLDKSMIDCSTEAKSGNVITKQVPRKRSSKRDRHSKINTAHGPRDRRMRLSLEVAKPFFGLQDMLGFDKSSKTVEWLLLQAKPEIEKLLPHGLSRRNPSSYSSVPVRSSSNCTSGHQVVSGITSKEKPSAKDKKITRQPRTFSTLTRDQRKMARERAKARTEEKKLQWSMNLDESMLENNDHLNQLSSWGSFESGEEMGTPQSHNKNPSPMEAVAEVEVPTSHDHDMVDDESLVIMIRNSIFNCQHNSGIPQEQQAPDFQAFSKSWEANNNQILFSHKT</sequence>
<feature type="compositionally biased region" description="Polar residues" evidence="6">
    <location>
        <begin position="256"/>
        <end position="267"/>
    </location>
</feature>
<protein>
    <recommendedName>
        <fullName evidence="8">TCP domain-containing protein</fullName>
    </recommendedName>
</protein>
<keyword evidence="3" id="KW-0238">DNA-binding</keyword>
<dbReference type="PANTHER" id="PTHR31072:SF226">
    <property type="entry name" value="TRANSCRIPTION FACTOR TCP18"/>
    <property type="match status" value="1"/>
</dbReference>
<comment type="subcellular location">
    <subcellularLocation>
        <location evidence="1">Nucleus</location>
    </subcellularLocation>
</comment>
<feature type="region of interest" description="Disordered" evidence="6">
    <location>
        <begin position="329"/>
        <end position="353"/>
    </location>
</feature>
<evidence type="ECO:0000313" key="9">
    <source>
        <dbReference type="EMBL" id="GKV25099.1"/>
    </source>
</evidence>
<keyword evidence="5" id="KW-0539">Nucleus</keyword>
<feature type="region of interest" description="Disordered" evidence="6">
    <location>
        <begin position="240"/>
        <end position="309"/>
    </location>
</feature>
<feature type="compositionally biased region" description="Basic residues" evidence="6">
    <location>
        <begin position="167"/>
        <end position="180"/>
    </location>
</feature>
<evidence type="ECO:0000313" key="10">
    <source>
        <dbReference type="Proteomes" id="UP001054252"/>
    </source>
</evidence>
<feature type="compositionally biased region" description="Basic and acidic residues" evidence="6">
    <location>
        <begin position="291"/>
        <end position="309"/>
    </location>
</feature>
<evidence type="ECO:0000256" key="5">
    <source>
        <dbReference type="ARBA" id="ARBA00023242"/>
    </source>
</evidence>
<dbReference type="PANTHER" id="PTHR31072">
    <property type="entry name" value="TRANSCRIPTION FACTOR TCP4-RELATED"/>
    <property type="match status" value="1"/>
</dbReference>
<evidence type="ECO:0000256" key="7">
    <source>
        <dbReference type="SAM" id="Phobius"/>
    </source>
</evidence>
<gene>
    <name evidence="9" type="ORF">SLEP1_g34592</name>
</gene>
<organism evidence="9 10">
    <name type="scientific">Rubroshorea leprosula</name>
    <dbReference type="NCBI Taxonomy" id="152421"/>
    <lineage>
        <taxon>Eukaryota</taxon>
        <taxon>Viridiplantae</taxon>
        <taxon>Streptophyta</taxon>
        <taxon>Embryophyta</taxon>
        <taxon>Tracheophyta</taxon>
        <taxon>Spermatophyta</taxon>
        <taxon>Magnoliopsida</taxon>
        <taxon>eudicotyledons</taxon>
        <taxon>Gunneridae</taxon>
        <taxon>Pentapetalae</taxon>
        <taxon>rosids</taxon>
        <taxon>malvids</taxon>
        <taxon>Malvales</taxon>
        <taxon>Dipterocarpaceae</taxon>
        <taxon>Rubroshorea</taxon>
    </lineage>
</organism>
<evidence type="ECO:0000256" key="6">
    <source>
        <dbReference type="SAM" id="MobiDB-lite"/>
    </source>
</evidence>
<dbReference type="Proteomes" id="UP001054252">
    <property type="component" value="Unassembled WGS sequence"/>
</dbReference>
<feature type="transmembrane region" description="Helical" evidence="7">
    <location>
        <begin position="21"/>
        <end position="38"/>
    </location>
</feature>
<reference evidence="9 10" key="1">
    <citation type="journal article" date="2021" name="Commun. Biol.">
        <title>The genome of Shorea leprosula (Dipterocarpaceae) highlights the ecological relevance of drought in aseasonal tropical rainforests.</title>
        <authorList>
            <person name="Ng K.K.S."/>
            <person name="Kobayashi M.J."/>
            <person name="Fawcett J.A."/>
            <person name="Hatakeyama M."/>
            <person name="Paape T."/>
            <person name="Ng C.H."/>
            <person name="Ang C.C."/>
            <person name="Tnah L.H."/>
            <person name="Lee C.T."/>
            <person name="Nishiyama T."/>
            <person name="Sese J."/>
            <person name="O'Brien M.J."/>
            <person name="Copetti D."/>
            <person name="Mohd Noor M.I."/>
            <person name="Ong R.C."/>
            <person name="Putra M."/>
            <person name="Sireger I.Z."/>
            <person name="Indrioko S."/>
            <person name="Kosugi Y."/>
            <person name="Izuno A."/>
            <person name="Isagi Y."/>
            <person name="Lee S.L."/>
            <person name="Shimizu K.K."/>
        </authorList>
    </citation>
    <scope>NUCLEOTIDE SEQUENCE [LARGE SCALE GENOMIC DNA]</scope>
    <source>
        <strain evidence="9">214</strain>
    </source>
</reference>
<dbReference type="GO" id="GO:2000032">
    <property type="term" value="P:regulation of secondary shoot formation"/>
    <property type="evidence" value="ECO:0007669"/>
    <property type="project" value="TreeGrafter"/>
</dbReference>
<feature type="region of interest" description="Disordered" evidence="6">
    <location>
        <begin position="167"/>
        <end position="186"/>
    </location>
</feature>
<keyword evidence="7" id="KW-0812">Transmembrane</keyword>
<keyword evidence="10" id="KW-1185">Reference proteome</keyword>
<accession>A0AAV5KKG4</accession>
<evidence type="ECO:0000256" key="2">
    <source>
        <dbReference type="ARBA" id="ARBA00023015"/>
    </source>
</evidence>
<dbReference type="PROSITE" id="PS51369">
    <property type="entry name" value="TCP"/>
    <property type="match status" value="1"/>
</dbReference>
<keyword evidence="2" id="KW-0805">Transcription regulation</keyword>
<evidence type="ECO:0000256" key="1">
    <source>
        <dbReference type="ARBA" id="ARBA00004123"/>
    </source>
</evidence>
<evidence type="ECO:0000256" key="3">
    <source>
        <dbReference type="ARBA" id="ARBA00023125"/>
    </source>
</evidence>
<keyword evidence="4" id="KW-0804">Transcription</keyword>
<evidence type="ECO:0000259" key="8">
    <source>
        <dbReference type="PROSITE" id="PS51369"/>
    </source>
</evidence>
<feature type="compositionally biased region" description="Low complexity" evidence="6">
    <location>
        <begin position="240"/>
        <end position="255"/>
    </location>
</feature>
<dbReference type="GO" id="GO:0003700">
    <property type="term" value="F:DNA-binding transcription factor activity"/>
    <property type="evidence" value="ECO:0007669"/>
    <property type="project" value="InterPro"/>
</dbReference>
<keyword evidence="7" id="KW-1133">Transmembrane helix</keyword>
<dbReference type="InterPro" id="IPR017887">
    <property type="entry name" value="TF_TCP_subgr"/>
</dbReference>
<dbReference type="EMBL" id="BPVZ01000068">
    <property type="protein sequence ID" value="GKV25099.1"/>
    <property type="molecule type" value="Genomic_DNA"/>
</dbReference>
<evidence type="ECO:0000256" key="4">
    <source>
        <dbReference type="ARBA" id="ARBA00023163"/>
    </source>
</evidence>
<proteinExistence type="predicted"/>
<comment type="caution">
    <text evidence="9">The sequence shown here is derived from an EMBL/GenBank/DDBJ whole genome shotgun (WGS) entry which is preliminary data.</text>
</comment>
<dbReference type="InterPro" id="IPR005333">
    <property type="entry name" value="Transcription_factor_TCP"/>
</dbReference>
<feature type="domain" description="TCP" evidence="8">
    <location>
        <begin position="174"/>
        <end position="232"/>
    </location>
</feature>
<feature type="compositionally biased region" description="Basic and acidic residues" evidence="6">
    <location>
        <begin position="268"/>
        <end position="279"/>
    </location>
</feature>